<dbReference type="Pfam" id="PF12142">
    <property type="entry name" value="PPO1_DWL"/>
    <property type="match status" value="1"/>
</dbReference>
<dbReference type="PANTHER" id="PTHR11474:SF76">
    <property type="entry name" value="SHKT DOMAIN-CONTAINING PROTEIN"/>
    <property type="match status" value="1"/>
</dbReference>
<dbReference type="InterPro" id="IPR022739">
    <property type="entry name" value="Polyphenol_oxidase_cen"/>
</dbReference>
<comment type="caution">
    <text evidence="9">The sequence shown here is derived from an EMBL/GenBank/DDBJ whole genome shotgun (WGS) entry which is preliminary data.</text>
</comment>
<dbReference type="InterPro" id="IPR008922">
    <property type="entry name" value="Di-copper_centre_dom_sf"/>
</dbReference>
<feature type="domain" description="Tyrosinase copper-binding" evidence="6">
    <location>
        <begin position="148"/>
        <end position="227"/>
    </location>
</feature>
<evidence type="ECO:0000259" key="6">
    <source>
        <dbReference type="Pfam" id="PF00264"/>
    </source>
</evidence>
<reference evidence="10" key="1">
    <citation type="journal article" date="2019" name="Int. J. Syst. Evol. Microbiol.">
        <title>The Global Catalogue of Microorganisms (GCM) 10K type strain sequencing project: providing services to taxonomists for standard genome sequencing and annotation.</title>
        <authorList>
            <consortium name="The Broad Institute Genomics Platform"/>
            <consortium name="The Broad Institute Genome Sequencing Center for Infectious Disease"/>
            <person name="Wu L."/>
            <person name="Ma J."/>
        </authorList>
    </citation>
    <scope>NUCLEOTIDE SEQUENCE [LARGE SCALE GENOMIC DNA]</scope>
    <source>
        <strain evidence="10">CCUG 54520</strain>
    </source>
</reference>
<dbReference type="InterPro" id="IPR002227">
    <property type="entry name" value="Tyrosinase_Cu-bd"/>
</dbReference>
<dbReference type="RefSeq" id="WP_378418045.1">
    <property type="nucleotide sequence ID" value="NZ_JBHSFO010000008.1"/>
</dbReference>
<keyword evidence="5" id="KW-0186">Copper</keyword>
<evidence type="ECO:0000259" key="8">
    <source>
        <dbReference type="Pfam" id="PF25271"/>
    </source>
</evidence>
<keyword evidence="3" id="KW-0479">Metal-binding</keyword>
<comment type="cofactor">
    <cofactor evidence="1">
        <name>Cu(2+)</name>
        <dbReference type="ChEBI" id="CHEBI:29036"/>
    </cofactor>
</comment>
<dbReference type="Pfam" id="PF00264">
    <property type="entry name" value="Tyrosinase"/>
    <property type="match status" value="2"/>
</dbReference>
<evidence type="ECO:0000256" key="2">
    <source>
        <dbReference type="ARBA" id="ARBA00009928"/>
    </source>
</evidence>
<accession>A0ABV9FV84</accession>
<sequence>MISSVLFQGDVVLTAIAGGRDRMSSARNASGDAVGKLQTALRNWDPHCLPAPNAAPTYCAHTAAAVRRFKVTMLGEPEASATDVTGPEIVLHLDRLQATAEGRTTGPLPRIRRNVWRLSHDAAWDPTLLAYARAVRTMQSRPPHDPTSWAFQAGLRSRYADATAADRGRGNWLFLPWHRMHLHYFEAIVRDAVAADGGPADFALPYWNYGNPAPQNTLPHPFRDPRLLLPGGAPNPLALPAPLRSAEVMAGAPLSLGITSTSTAMWRPSFSDPTGTGFSGQLENAPHGCVQVAVGGDRAGSLMSSSARCALDPVYWLHHANLDRLWVQWLERHANPTDEFWLGTEFEFYDAAGAPVRCRVADVLDHVDQLDYRYDDQPQPSAPSPRPVPVTPTPVLAAATGPVEVTARVTTRLVVAESDRAAVAHAPEAAAAAGFGAVLLTVDELAAECPPGVVYRVYLNVPDPTADALPDHHLAGTFAAFGLDAQPAPGMSAGGVGVTFDVTALVQALAAAGAWDPQPLAVTVQAVLPTTGTQARIAECGRPTATAQPLQIGRLALFVC</sequence>
<gene>
    <name evidence="9" type="ORF">ACFO6S_14400</name>
</gene>
<comment type="similarity">
    <text evidence="2">Belongs to the tyrosinase family.</text>
</comment>
<feature type="domain" description="Tyrosinase copper-binding" evidence="6">
    <location>
        <begin position="276"/>
        <end position="331"/>
    </location>
</feature>
<dbReference type="EMBL" id="JBHSFO010000008">
    <property type="protein sequence ID" value="MFC4604885.1"/>
    <property type="molecule type" value="Genomic_DNA"/>
</dbReference>
<evidence type="ECO:0000313" key="10">
    <source>
        <dbReference type="Proteomes" id="UP001595914"/>
    </source>
</evidence>
<evidence type="ECO:0000256" key="5">
    <source>
        <dbReference type="ARBA" id="ARBA00023008"/>
    </source>
</evidence>
<dbReference type="SUPFAM" id="SSF48056">
    <property type="entry name" value="Di-copper centre-containing domain"/>
    <property type="match status" value="1"/>
</dbReference>
<protein>
    <submittedName>
        <fullName evidence="9">Tyrosinase family protein</fullName>
    </submittedName>
</protein>
<evidence type="ECO:0000256" key="4">
    <source>
        <dbReference type="ARBA" id="ARBA00023002"/>
    </source>
</evidence>
<dbReference type="PRINTS" id="PR00092">
    <property type="entry name" value="TYROSINASE"/>
</dbReference>
<name>A0ABV9FV84_9NOCA</name>
<feature type="domain" description="Polyphenol oxidase central" evidence="7">
    <location>
        <begin position="337"/>
        <end position="380"/>
    </location>
</feature>
<dbReference type="InterPro" id="IPR050316">
    <property type="entry name" value="Tyrosinase/Hemocyanin"/>
</dbReference>
<evidence type="ECO:0000259" key="7">
    <source>
        <dbReference type="Pfam" id="PF12142"/>
    </source>
</evidence>
<keyword evidence="10" id="KW-1185">Reference proteome</keyword>
<organism evidence="9 10">
    <name type="scientific">Rhodococcus kronopolitis</name>
    <dbReference type="NCBI Taxonomy" id="1460226"/>
    <lineage>
        <taxon>Bacteria</taxon>
        <taxon>Bacillati</taxon>
        <taxon>Actinomycetota</taxon>
        <taxon>Actinomycetes</taxon>
        <taxon>Mycobacteriales</taxon>
        <taxon>Nocardiaceae</taxon>
        <taxon>Rhodococcus</taxon>
    </lineage>
</organism>
<feature type="domain" description="DUF7868" evidence="8">
    <location>
        <begin position="395"/>
        <end position="527"/>
    </location>
</feature>
<evidence type="ECO:0000256" key="1">
    <source>
        <dbReference type="ARBA" id="ARBA00001973"/>
    </source>
</evidence>
<evidence type="ECO:0000256" key="3">
    <source>
        <dbReference type="ARBA" id="ARBA00022723"/>
    </source>
</evidence>
<dbReference type="Pfam" id="PF25271">
    <property type="entry name" value="DUF7868"/>
    <property type="match status" value="1"/>
</dbReference>
<keyword evidence="4" id="KW-0560">Oxidoreductase</keyword>
<proteinExistence type="inferred from homology"/>
<dbReference type="PANTHER" id="PTHR11474">
    <property type="entry name" value="TYROSINASE FAMILY MEMBER"/>
    <property type="match status" value="1"/>
</dbReference>
<dbReference type="InterPro" id="IPR057190">
    <property type="entry name" value="DUF7868"/>
</dbReference>
<dbReference type="Proteomes" id="UP001595914">
    <property type="component" value="Unassembled WGS sequence"/>
</dbReference>
<dbReference type="Gene3D" id="1.10.1280.10">
    <property type="entry name" value="Di-copper center containing domain from catechol oxidase"/>
    <property type="match status" value="1"/>
</dbReference>
<evidence type="ECO:0000313" key="9">
    <source>
        <dbReference type="EMBL" id="MFC4604885.1"/>
    </source>
</evidence>